<feature type="compositionally biased region" description="Gly residues" evidence="1">
    <location>
        <begin position="157"/>
        <end position="166"/>
    </location>
</feature>
<feature type="region of interest" description="Disordered" evidence="1">
    <location>
        <begin position="132"/>
        <end position="166"/>
    </location>
</feature>
<organism evidence="2 3">
    <name type="scientific">Pararge aegeria aegeria</name>
    <dbReference type="NCBI Taxonomy" id="348720"/>
    <lineage>
        <taxon>Eukaryota</taxon>
        <taxon>Metazoa</taxon>
        <taxon>Ecdysozoa</taxon>
        <taxon>Arthropoda</taxon>
        <taxon>Hexapoda</taxon>
        <taxon>Insecta</taxon>
        <taxon>Pterygota</taxon>
        <taxon>Neoptera</taxon>
        <taxon>Endopterygota</taxon>
        <taxon>Lepidoptera</taxon>
        <taxon>Glossata</taxon>
        <taxon>Ditrysia</taxon>
        <taxon>Papilionoidea</taxon>
        <taxon>Nymphalidae</taxon>
        <taxon>Satyrinae</taxon>
        <taxon>Satyrini</taxon>
        <taxon>Parargina</taxon>
        <taxon>Pararge</taxon>
    </lineage>
</organism>
<feature type="compositionally biased region" description="Basic and acidic residues" evidence="1">
    <location>
        <begin position="142"/>
        <end position="151"/>
    </location>
</feature>
<dbReference type="Proteomes" id="UP000838756">
    <property type="component" value="Unassembled WGS sequence"/>
</dbReference>
<evidence type="ECO:0000256" key="1">
    <source>
        <dbReference type="SAM" id="MobiDB-lite"/>
    </source>
</evidence>
<dbReference type="EMBL" id="CAKXAJ010013525">
    <property type="protein sequence ID" value="CAH2215966.1"/>
    <property type="molecule type" value="Genomic_DNA"/>
</dbReference>
<dbReference type="AlphaFoldDB" id="A0A8S4QN46"/>
<keyword evidence="3" id="KW-1185">Reference proteome</keyword>
<evidence type="ECO:0000313" key="2">
    <source>
        <dbReference type="EMBL" id="CAH2215966.1"/>
    </source>
</evidence>
<comment type="caution">
    <text evidence="2">The sequence shown here is derived from an EMBL/GenBank/DDBJ whole genome shotgun (WGS) entry which is preliminary data.</text>
</comment>
<accession>A0A8S4QN46</accession>
<proteinExistence type="predicted"/>
<name>A0A8S4QN46_9NEOP</name>
<gene>
    <name evidence="2" type="primary">jg23497</name>
    <name evidence="2" type="ORF">PAEG_LOCUS4045</name>
</gene>
<protein>
    <submittedName>
        <fullName evidence="2">Jg23497 protein</fullName>
    </submittedName>
</protein>
<evidence type="ECO:0000313" key="3">
    <source>
        <dbReference type="Proteomes" id="UP000838756"/>
    </source>
</evidence>
<sequence length="166" mass="18307">MTEIRRKQVTLSKRPIIPDYIISECDTVLLSICCVSFTLCVERGAVCYDLTSDLRHKYVLVPIGGGAQLAVPRPTRQRALRASSARVQHTGDGRISSCAGGLVRIRIAKIFRALRIRRRAILRYHTYGRRASRPGQVPAASRRGEVQECGERLQGVRSGGGHARAG</sequence>
<reference evidence="2" key="1">
    <citation type="submission" date="2022-03" db="EMBL/GenBank/DDBJ databases">
        <authorList>
            <person name="Lindestad O."/>
        </authorList>
    </citation>
    <scope>NUCLEOTIDE SEQUENCE</scope>
</reference>